<dbReference type="InterPro" id="IPR043131">
    <property type="entry name" value="BCAT-like_N"/>
</dbReference>
<sequence length="269" mass="31603">MYVFFDGKIINDEKINISSMSESILYGYGLFETIKVCRGKMYFFDEHINRMKAGCKLIDLDFMLDIKNIKMSCEEIIKANELKFGAIRISYLKNNESYYILITVRNNIYTEDIYDKGFKLCFSNIKRNPYSPIVKVKSNNYIENILARKKAHDRGYNEALFLNVYDKICEGTVSNIFFIKDKEIYTPSLKCGILEGIVRDKVIEIVQNLNIKINFGEYEKDMLYEADEIFLTNSLMDIMPVSEIEGRKINLKNNKITRLLMKELQNLYR</sequence>
<dbReference type="Gene3D" id="3.20.10.10">
    <property type="entry name" value="D-amino Acid Aminotransferase, subunit A, domain 2"/>
    <property type="match status" value="1"/>
</dbReference>
<accession>A0A1M6P1I9</accession>
<dbReference type="GO" id="GO:0008652">
    <property type="term" value="P:amino acid biosynthetic process"/>
    <property type="evidence" value="ECO:0007669"/>
    <property type="project" value="UniProtKB-ARBA"/>
</dbReference>
<keyword evidence="3 5" id="KW-0663">Pyridoxal phosphate</keyword>
<protein>
    <submittedName>
        <fullName evidence="6">4-amino-4-deoxychorismate lyase</fullName>
    </submittedName>
</protein>
<dbReference type="GO" id="GO:0046394">
    <property type="term" value="P:carboxylic acid biosynthetic process"/>
    <property type="evidence" value="ECO:0007669"/>
    <property type="project" value="UniProtKB-ARBA"/>
</dbReference>
<dbReference type="InterPro" id="IPR036038">
    <property type="entry name" value="Aminotransferase-like"/>
</dbReference>
<keyword evidence="6" id="KW-0456">Lyase</keyword>
<comment type="similarity">
    <text evidence="2 4">Belongs to the class-IV pyridoxal-phosphate-dependent aminotransferase family.</text>
</comment>
<keyword evidence="7" id="KW-1185">Reference proteome</keyword>
<dbReference type="SUPFAM" id="SSF56752">
    <property type="entry name" value="D-aminoacid aminotransferase-like PLP-dependent enzymes"/>
    <property type="match status" value="1"/>
</dbReference>
<comment type="cofactor">
    <cofactor evidence="1 5">
        <name>pyridoxal 5'-phosphate</name>
        <dbReference type="ChEBI" id="CHEBI:597326"/>
    </cofactor>
</comment>
<evidence type="ECO:0000256" key="4">
    <source>
        <dbReference type="RuleBase" id="RU004106"/>
    </source>
</evidence>
<dbReference type="InterPro" id="IPR018300">
    <property type="entry name" value="Aminotrans_IV_CS"/>
</dbReference>
<organism evidence="6 7">
    <name type="scientific">Caminicella sporogenes DSM 14501</name>
    <dbReference type="NCBI Taxonomy" id="1121266"/>
    <lineage>
        <taxon>Bacteria</taxon>
        <taxon>Bacillati</taxon>
        <taxon>Bacillota</taxon>
        <taxon>Clostridia</taxon>
        <taxon>Peptostreptococcales</taxon>
        <taxon>Caminicellaceae</taxon>
        <taxon>Caminicella</taxon>
    </lineage>
</organism>
<evidence type="ECO:0000313" key="6">
    <source>
        <dbReference type="EMBL" id="SHK01801.1"/>
    </source>
</evidence>
<dbReference type="CDD" id="cd00449">
    <property type="entry name" value="PLPDE_IV"/>
    <property type="match status" value="1"/>
</dbReference>
<reference evidence="6 7" key="1">
    <citation type="submission" date="2016-11" db="EMBL/GenBank/DDBJ databases">
        <authorList>
            <person name="Jaros S."/>
            <person name="Januszkiewicz K."/>
            <person name="Wedrychowicz H."/>
        </authorList>
    </citation>
    <scope>NUCLEOTIDE SEQUENCE [LARGE SCALE GENOMIC DNA]</scope>
    <source>
        <strain evidence="6 7">DSM 14501</strain>
    </source>
</reference>
<dbReference type="Pfam" id="PF01063">
    <property type="entry name" value="Aminotran_4"/>
    <property type="match status" value="1"/>
</dbReference>
<gene>
    <name evidence="6" type="ORF">SAMN02745883_01066</name>
</gene>
<dbReference type="AlphaFoldDB" id="A0A1M6P1I9"/>
<dbReference type="PANTHER" id="PTHR42743:SF11">
    <property type="entry name" value="AMINODEOXYCHORISMATE LYASE"/>
    <property type="match status" value="1"/>
</dbReference>
<dbReference type="STRING" id="1121266.SAMN02745883_01066"/>
<dbReference type="InterPro" id="IPR043132">
    <property type="entry name" value="BCAT-like_C"/>
</dbReference>
<name>A0A1M6P1I9_9FIRM</name>
<evidence type="ECO:0000256" key="2">
    <source>
        <dbReference type="ARBA" id="ARBA00009320"/>
    </source>
</evidence>
<evidence type="ECO:0000256" key="5">
    <source>
        <dbReference type="RuleBase" id="RU004516"/>
    </source>
</evidence>
<dbReference type="InterPro" id="IPR001544">
    <property type="entry name" value="Aminotrans_IV"/>
</dbReference>
<dbReference type="GO" id="GO:0005829">
    <property type="term" value="C:cytosol"/>
    <property type="evidence" value="ECO:0007669"/>
    <property type="project" value="TreeGrafter"/>
</dbReference>
<dbReference type="PROSITE" id="PS00770">
    <property type="entry name" value="AA_TRANSFER_CLASS_4"/>
    <property type="match status" value="1"/>
</dbReference>
<evidence type="ECO:0000256" key="3">
    <source>
        <dbReference type="ARBA" id="ARBA00022898"/>
    </source>
</evidence>
<dbReference type="FunFam" id="3.20.10.10:FF:000002">
    <property type="entry name" value="D-alanine aminotransferase"/>
    <property type="match status" value="1"/>
</dbReference>
<dbReference type="PANTHER" id="PTHR42743">
    <property type="entry name" value="AMINO-ACID AMINOTRANSFERASE"/>
    <property type="match status" value="1"/>
</dbReference>
<proteinExistence type="inferred from homology"/>
<evidence type="ECO:0000256" key="1">
    <source>
        <dbReference type="ARBA" id="ARBA00001933"/>
    </source>
</evidence>
<evidence type="ECO:0000313" key="7">
    <source>
        <dbReference type="Proteomes" id="UP000184082"/>
    </source>
</evidence>
<dbReference type="EMBL" id="FRAJ01000007">
    <property type="protein sequence ID" value="SHK01801.1"/>
    <property type="molecule type" value="Genomic_DNA"/>
</dbReference>
<dbReference type="GO" id="GO:0016829">
    <property type="term" value="F:lyase activity"/>
    <property type="evidence" value="ECO:0007669"/>
    <property type="project" value="UniProtKB-KW"/>
</dbReference>
<dbReference type="Proteomes" id="UP000184082">
    <property type="component" value="Unassembled WGS sequence"/>
</dbReference>
<dbReference type="InterPro" id="IPR050571">
    <property type="entry name" value="Class-IV_PLP-Dep_Aminotrnsfr"/>
</dbReference>
<dbReference type="Gene3D" id="3.30.470.10">
    <property type="match status" value="1"/>
</dbReference>
<dbReference type="RefSeq" id="WP_094756745.1">
    <property type="nucleotide sequence ID" value="NZ_FRAJ01000007.1"/>
</dbReference>